<reference evidence="1" key="1">
    <citation type="journal article" date="2023" name="Access Microbiol">
        <title>De-novo genome assembly for Akanthomyces muscarius, a biocontrol agent of insect agricultural pests.</title>
        <authorList>
            <person name="Erdos Z."/>
            <person name="Studholme D.J."/>
            <person name="Raymond B."/>
            <person name="Sharma M."/>
        </authorList>
    </citation>
    <scope>NUCLEOTIDE SEQUENCE</scope>
    <source>
        <strain evidence="1">Ve6</strain>
    </source>
</reference>
<accession>A0A9W8UGL0</accession>
<dbReference type="EMBL" id="JAJHUN010000010">
    <property type="protein sequence ID" value="KAJ4147381.1"/>
    <property type="molecule type" value="Genomic_DNA"/>
</dbReference>
<evidence type="ECO:0000313" key="2">
    <source>
        <dbReference type="Proteomes" id="UP001144673"/>
    </source>
</evidence>
<dbReference type="KEGG" id="amus:LMH87_001903"/>
<sequence>MGLFDNVTVYEVPVALKLGRLQPRRGQMARRCRHHQLGETLKRLGSPVNRIAGLVLRATHISFAFRGHLS</sequence>
<comment type="caution">
    <text evidence="1">The sequence shown here is derived from an EMBL/GenBank/DDBJ whole genome shotgun (WGS) entry which is preliminary data.</text>
</comment>
<keyword evidence="2" id="KW-1185">Reference proteome</keyword>
<dbReference type="GeneID" id="80889062"/>
<proteinExistence type="predicted"/>
<protein>
    <submittedName>
        <fullName evidence="1">Uncharacterized protein</fullName>
    </submittedName>
</protein>
<dbReference type="Proteomes" id="UP001144673">
    <property type="component" value="Chromosome 3"/>
</dbReference>
<gene>
    <name evidence="1" type="ORF">LMH87_001903</name>
</gene>
<name>A0A9W8UGL0_AKAMU</name>
<dbReference type="AlphaFoldDB" id="A0A9W8UGL0"/>
<dbReference type="RefSeq" id="XP_056050322.1">
    <property type="nucleotide sequence ID" value="XM_056193266.1"/>
</dbReference>
<evidence type="ECO:0000313" key="1">
    <source>
        <dbReference type="EMBL" id="KAJ4147381.1"/>
    </source>
</evidence>
<organism evidence="1 2">
    <name type="scientific">Akanthomyces muscarius</name>
    <name type="common">Entomopathogenic fungus</name>
    <name type="synonym">Lecanicillium muscarium</name>
    <dbReference type="NCBI Taxonomy" id="2231603"/>
    <lineage>
        <taxon>Eukaryota</taxon>
        <taxon>Fungi</taxon>
        <taxon>Dikarya</taxon>
        <taxon>Ascomycota</taxon>
        <taxon>Pezizomycotina</taxon>
        <taxon>Sordariomycetes</taxon>
        <taxon>Hypocreomycetidae</taxon>
        <taxon>Hypocreales</taxon>
        <taxon>Cordycipitaceae</taxon>
        <taxon>Akanthomyces</taxon>
    </lineage>
</organism>